<gene>
    <name evidence="1" type="ORF">EUX52_02615</name>
</gene>
<evidence type="ECO:0000313" key="1">
    <source>
        <dbReference type="EMBL" id="TPH22925.1"/>
    </source>
</evidence>
<organism evidence="1 2">
    <name type="scientific">Haemophilus haemolyticus</name>
    <dbReference type="NCBI Taxonomy" id="726"/>
    <lineage>
        <taxon>Bacteria</taxon>
        <taxon>Pseudomonadati</taxon>
        <taxon>Pseudomonadota</taxon>
        <taxon>Gammaproteobacteria</taxon>
        <taxon>Pasteurellales</taxon>
        <taxon>Pasteurellaceae</taxon>
        <taxon>Haemophilus</taxon>
    </lineage>
</organism>
<evidence type="ECO:0000313" key="2">
    <source>
        <dbReference type="Proteomes" id="UP000316282"/>
    </source>
</evidence>
<dbReference type="EMBL" id="SDPD01000002">
    <property type="protein sequence ID" value="TPH22925.1"/>
    <property type="molecule type" value="Genomic_DNA"/>
</dbReference>
<dbReference type="Proteomes" id="UP000316282">
    <property type="component" value="Unassembled WGS sequence"/>
</dbReference>
<proteinExistence type="predicted"/>
<name>A0A502LL99_HAEHA</name>
<dbReference type="AlphaFoldDB" id="A0A502LL99"/>
<sequence>MSLSFCDSLIKVLEIITNKRQFAGDELFKIGVPLIRVNGDLSISQTVHHWAFTKILVKGRFTVLRS</sequence>
<reference evidence="1 2" key="1">
    <citation type="submission" date="2019-01" db="EMBL/GenBank/DDBJ databases">
        <title>Comparative genomic analysis identifies haemin-independent Haemophilus haemolyticus: a formal re-classification of Haemophilus intermedius.</title>
        <authorList>
            <person name="Harris T.M."/>
            <person name="Price E.P."/>
            <person name="Sarovich D.S."/>
            <person name="Norskov-Lauritsen N."/>
            <person name="Beissbarth J."/>
            <person name="Chang A.B."/>
            <person name="Smith-Vaughan H.C."/>
        </authorList>
    </citation>
    <scope>NUCLEOTIDE SEQUENCE [LARGE SCALE GENOMIC DNA]</scope>
    <source>
        <strain evidence="1 2">60982 B Hi-1</strain>
    </source>
</reference>
<accession>A0A502LL99</accession>
<protein>
    <submittedName>
        <fullName evidence="1">Uncharacterized protein</fullName>
    </submittedName>
</protein>
<comment type="caution">
    <text evidence="1">The sequence shown here is derived from an EMBL/GenBank/DDBJ whole genome shotgun (WGS) entry which is preliminary data.</text>
</comment>